<proteinExistence type="predicted"/>
<reference evidence="2" key="1">
    <citation type="journal article" date="2019" name="Int. J. Syst. Evol. Microbiol.">
        <title>The Global Catalogue of Microorganisms (GCM) 10K type strain sequencing project: providing services to taxonomists for standard genome sequencing and annotation.</title>
        <authorList>
            <consortium name="The Broad Institute Genomics Platform"/>
            <consortium name="The Broad Institute Genome Sequencing Center for Infectious Disease"/>
            <person name="Wu L."/>
            <person name="Ma J."/>
        </authorList>
    </citation>
    <scope>NUCLEOTIDE SEQUENCE [LARGE SCALE GENOMIC DNA]</scope>
    <source>
        <strain evidence="2">CCUG 53903</strain>
    </source>
</reference>
<sequence>MVAAQELYDDLVMEQLARPGVSLGRMFHSEGLRVGGKVYAFFSTSRDRVVLKLPAARAASLVADGTAEVMQMGGRRMREWVGLPEPEEETWRGLLGEAAAYVESLAG</sequence>
<keyword evidence="2" id="KW-1185">Reference proteome</keyword>
<evidence type="ECO:0000313" key="2">
    <source>
        <dbReference type="Proteomes" id="UP001596058"/>
    </source>
</evidence>
<dbReference type="Pfam" id="PF04237">
    <property type="entry name" value="YjbR"/>
    <property type="match status" value="1"/>
</dbReference>
<dbReference type="GO" id="GO:0003677">
    <property type="term" value="F:DNA binding"/>
    <property type="evidence" value="ECO:0007669"/>
    <property type="project" value="UniProtKB-KW"/>
</dbReference>
<gene>
    <name evidence="1" type="ORF">ACFPZ3_26525</name>
</gene>
<dbReference type="Proteomes" id="UP001596058">
    <property type="component" value="Unassembled WGS sequence"/>
</dbReference>
<protein>
    <submittedName>
        <fullName evidence="1">MmcQ/YjbR family DNA-binding protein</fullName>
    </submittedName>
</protein>
<name>A0ABW1CNW4_9ACTN</name>
<evidence type="ECO:0000313" key="1">
    <source>
        <dbReference type="EMBL" id="MFC5827435.1"/>
    </source>
</evidence>
<dbReference type="InterPro" id="IPR058532">
    <property type="entry name" value="YjbR/MT2646/Rv2570-like"/>
</dbReference>
<dbReference type="RefSeq" id="WP_379516938.1">
    <property type="nucleotide sequence ID" value="NZ_JBHSPA010000029.1"/>
</dbReference>
<organism evidence="1 2">
    <name type="scientific">Nonomuraea insulae</name>
    <dbReference type="NCBI Taxonomy" id="1616787"/>
    <lineage>
        <taxon>Bacteria</taxon>
        <taxon>Bacillati</taxon>
        <taxon>Actinomycetota</taxon>
        <taxon>Actinomycetes</taxon>
        <taxon>Streptosporangiales</taxon>
        <taxon>Streptosporangiaceae</taxon>
        <taxon>Nonomuraea</taxon>
    </lineage>
</organism>
<accession>A0ABW1CNW4</accession>
<comment type="caution">
    <text evidence="1">The sequence shown here is derived from an EMBL/GenBank/DDBJ whole genome shotgun (WGS) entry which is preliminary data.</text>
</comment>
<keyword evidence="1" id="KW-0238">DNA-binding</keyword>
<dbReference type="EMBL" id="JBHSPA010000029">
    <property type="protein sequence ID" value="MFC5827435.1"/>
    <property type="molecule type" value="Genomic_DNA"/>
</dbReference>